<keyword evidence="1" id="KW-0472">Membrane</keyword>
<feature type="transmembrane region" description="Helical" evidence="1">
    <location>
        <begin position="184"/>
        <end position="208"/>
    </location>
</feature>
<name>A0A975DJ60_9GAMM</name>
<keyword evidence="1" id="KW-1133">Transmembrane helix</keyword>
<keyword evidence="3" id="KW-1185">Reference proteome</keyword>
<evidence type="ECO:0000313" key="2">
    <source>
        <dbReference type="EMBL" id="QTH72841.1"/>
    </source>
</evidence>
<dbReference type="Proteomes" id="UP000664904">
    <property type="component" value="Chromosome"/>
</dbReference>
<dbReference type="AlphaFoldDB" id="A0A975DJ60"/>
<evidence type="ECO:0000256" key="1">
    <source>
        <dbReference type="SAM" id="Phobius"/>
    </source>
</evidence>
<feature type="transmembrane region" description="Helical" evidence="1">
    <location>
        <begin position="108"/>
        <end position="126"/>
    </location>
</feature>
<accession>A0A975DJ60</accession>
<gene>
    <name evidence="2" type="ORF">J5O05_04010</name>
</gene>
<dbReference type="InterPro" id="IPR007339">
    <property type="entry name" value="RclC-like"/>
</dbReference>
<organism evidence="2 3">
    <name type="scientific">Pseudoalteromonas xiamenensis</name>
    <dbReference type="NCBI Taxonomy" id="882626"/>
    <lineage>
        <taxon>Bacteria</taxon>
        <taxon>Pseudomonadati</taxon>
        <taxon>Pseudomonadota</taxon>
        <taxon>Gammaproteobacteria</taxon>
        <taxon>Alteromonadales</taxon>
        <taxon>Pseudoalteromonadaceae</taxon>
        <taxon>Pseudoalteromonas</taxon>
    </lineage>
</organism>
<evidence type="ECO:0000313" key="3">
    <source>
        <dbReference type="Proteomes" id="UP000664904"/>
    </source>
</evidence>
<dbReference type="PANTHER" id="PTHR40106">
    <property type="entry name" value="INNER MEMBRANE PROTEIN RCLC"/>
    <property type="match status" value="1"/>
</dbReference>
<dbReference type="KEGG" id="pxi:J5O05_04010"/>
<proteinExistence type="predicted"/>
<feature type="transmembrane region" description="Helical" evidence="1">
    <location>
        <begin position="43"/>
        <end position="61"/>
    </location>
</feature>
<feature type="transmembrane region" description="Helical" evidence="1">
    <location>
        <begin position="17"/>
        <end position="36"/>
    </location>
</feature>
<feature type="transmembrane region" description="Helical" evidence="1">
    <location>
        <begin position="73"/>
        <end position="96"/>
    </location>
</feature>
<dbReference type="EMBL" id="CP072133">
    <property type="protein sequence ID" value="QTH72841.1"/>
    <property type="molecule type" value="Genomic_DNA"/>
</dbReference>
<dbReference type="PANTHER" id="PTHR40106:SF1">
    <property type="entry name" value="INNER MEMBRANE PROTEIN RCLC"/>
    <property type="match status" value="1"/>
</dbReference>
<sequence length="256" mass="28361">MALVQFYHLDGVVQQHLVRYAVAVYAIFCAALIGWPDSTQKRLPFLGFVLFFAFVPLLTLFSPTRWIADLGGFPVIGSGQGIIKYYALIPLAVYLFYRDALSSRGHALFNASSIVMVLVWIGGMKFTTIEAKGIEDLLVSSPFLSWLYTFFSVQEASNLIGVYDLLFALLLAIGFLLKKPMWAFFGLLGASAVFFVTQSFLFSVSGALSSSTLLSGTGQFLIKDLWFIANGCVVLLYLHRQLPFFHQASHAAEHTV</sequence>
<keyword evidence="1" id="KW-0812">Transmembrane</keyword>
<dbReference type="GO" id="GO:1901530">
    <property type="term" value="P:response to hypochlorite"/>
    <property type="evidence" value="ECO:0007669"/>
    <property type="project" value="TreeGrafter"/>
</dbReference>
<feature type="transmembrane region" description="Helical" evidence="1">
    <location>
        <begin position="220"/>
        <end position="238"/>
    </location>
</feature>
<dbReference type="GO" id="GO:0005886">
    <property type="term" value="C:plasma membrane"/>
    <property type="evidence" value="ECO:0007669"/>
    <property type="project" value="TreeGrafter"/>
</dbReference>
<reference evidence="2" key="1">
    <citation type="submission" date="2021-03" db="EMBL/GenBank/DDBJ databases">
        <title>Complete Genome of Pseudoalteromonas xiamenensis STKMTI.2, a new potential marine bacterium producing anti-Vibrio compounds.</title>
        <authorList>
            <person name="Handayani D.P."/>
            <person name="Isnansetyo A."/>
            <person name="Istiqomah I."/>
            <person name="Jumina J."/>
        </authorList>
    </citation>
    <scope>NUCLEOTIDE SEQUENCE</scope>
    <source>
        <strain evidence="2">STKMTI.2</strain>
    </source>
</reference>
<protein>
    <submittedName>
        <fullName evidence="2">DUF417 family protein</fullName>
    </submittedName>
</protein>
<feature type="transmembrane region" description="Helical" evidence="1">
    <location>
        <begin position="146"/>
        <end position="177"/>
    </location>
</feature>
<dbReference type="Pfam" id="PF04224">
    <property type="entry name" value="DUF417"/>
    <property type="match status" value="1"/>
</dbReference>